<name>A0ABR0M8M9_9PEZI</name>
<sequence>MVKIAKTAAYLPCLILATHTCAAPAATSSDYLSNALNATNVVNNKWYDPSTGLWQGLWWNSGNIIATLADIATLDSSQSSSTSRFFANTLQNAAGGGGTGAAGFINDFYDDEGWWALGWIAAYDVTQQSQYLQAAIDIFADMTTGWNATCGGLWWKKDHSANTAIANELFLSVAAHLANRIPGQKSYYLDWAKAEWQWFHSSGLINSQNSINDGIDLSTCKNNGGTTFTYNQGVILGGLVELNKACPDSSYLAIATDIATAAIHGLTDANGILTEPGSKTPDTTGAQFKGVFARNLKFLHKAAPNAEFVTFLRANADSIWAADRDAPTGFIGPDWQGPFYTATAASQSSAIDCLVAAAAVS</sequence>
<evidence type="ECO:0000313" key="3">
    <source>
        <dbReference type="Proteomes" id="UP001357485"/>
    </source>
</evidence>
<dbReference type="Proteomes" id="UP001357485">
    <property type="component" value="Unassembled WGS sequence"/>
</dbReference>
<dbReference type="SUPFAM" id="SSF48208">
    <property type="entry name" value="Six-hairpin glycosidases"/>
    <property type="match status" value="1"/>
</dbReference>
<keyword evidence="1" id="KW-0732">Signal</keyword>
<dbReference type="Pfam" id="PF03663">
    <property type="entry name" value="Glyco_hydro_76"/>
    <property type="match status" value="1"/>
</dbReference>
<dbReference type="Gene3D" id="1.50.10.20">
    <property type="match status" value="1"/>
</dbReference>
<organism evidence="2 3">
    <name type="scientific">Cryomyces antarcticus</name>
    <dbReference type="NCBI Taxonomy" id="329879"/>
    <lineage>
        <taxon>Eukaryota</taxon>
        <taxon>Fungi</taxon>
        <taxon>Dikarya</taxon>
        <taxon>Ascomycota</taxon>
        <taxon>Pezizomycotina</taxon>
        <taxon>Dothideomycetes</taxon>
        <taxon>Dothideomycetes incertae sedis</taxon>
        <taxon>Cryomyces</taxon>
    </lineage>
</organism>
<gene>
    <name evidence="2" type="ORF">LTR16_003596</name>
</gene>
<dbReference type="EMBL" id="JAVRRA010000393">
    <property type="protein sequence ID" value="KAK5288035.1"/>
    <property type="molecule type" value="Genomic_DNA"/>
</dbReference>
<feature type="signal peptide" evidence="1">
    <location>
        <begin position="1"/>
        <end position="17"/>
    </location>
</feature>
<proteinExistence type="predicted"/>
<dbReference type="InterPro" id="IPR008928">
    <property type="entry name" value="6-hairpin_glycosidase_sf"/>
</dbReference>
<keyword evidence="3" id="KW-1185">Reference proteome</keyword>
<evidence type="ECO:0008006" key="4">
    <source>
        <dbReference type="Google" id="ProtNLM"/>
    </source>
</evidence>
<dbReference type="InterPro" id="IPR053169">
    <property type="entry name" value="MUG_Protein"/>
</dbReference>
<dbReference type="PANTHER" id="PTHR47791">
    <property type="entry name" value="MEIOTICALLY UP-REGULATED GENE 191 PROTEIN"/>
    <property type="match status" value="1"/>
</dbReference>
<protein>
    <recommendedName>
        <fullName evidence="4">Mannan endo-1,6-alpha-mannosidase</fullName>
    </recommendedName>
</protein>
<dbReference type="PANTHER" id="PTHR47791:SF1">
    <property type="entry name" value="ENDO MANNANASE, GH76 FAMILY (EUROFUNG)"/>
    <property type="match status" value="1"/>
</dbReference>
<evidence type="ECO:0000256" key="1">
    <source>
        <dbReference type="SAM" id="SignalP"/>
    </source>
</evidence>
<dbReference type="InterPro" id="IPR005198">
    <property type="entry name" value="Glyco_hydro_76"/>
</dbReference>
<feature type="chain" id="PRO_5047010279" description="Mannan endo-1,6-alpha-mannosidase" evidence="1">
    <location>
        <begin position="18"/>
        <end position="361"/>
    </location>
</feature>
<reference evidence="2 3" key="1">
    <citation type="submission" date="2023-08" db="EMBL/GenBank/DDBJ databases">
        <title>Black Yeasts Isolated from many extreme environments.</title>
        <authorList>
            <person name="Coleine C."/>
            <person name="Stajich J.E."/>
            <person name="Selbmann L."/>
        </authorList>
    </citation>
    <scope>NUCLEOTIDE SEQUENCE [LARGE SCALE GENOMIC DNA]</scope>
    <source>
        <strain evidence="2 3">CCFEE 536</strain>
    </source>
</reference>
<comment type="caution">
    <text evidence="2">The sequence shown here is derived from an EMBL/GenBank/DDBJ whole genome shotgun (WGS) entry which is preliminary data.</text>
</comment>
<accession>A0ABR0M8M9</accession>
<evidence type="ECO:0000313" key="2">
    <source>
        <dbReference type="EMBL" id="KAK5288035.1"/>
    </source>
</evidence>